<protein>
    <submittedName>
        <fullName evidence="1">Uncharacterized protein</fullName>
    </submittedName>
</protein>
<gene>
    <name evidence="1" type="ORF">V1264_005735</name>
</gene>
<accession>A0AAN9G6F8</accession>
<name>A0AAN9G6F8_9CAEN</name>
<dbReference type="Proteomes" id="UP001374579">
    <property type="component" value="Unassembled WGS sequence"/>
</dbReference>
<dbReference type="EMBL" id="JBAMIC010000014">
    <property type="protein sequence ID" value="KAK7096439.1"/>
    <property type="molecule type" value="Genomic_DNA"/>
</dbReference>
<reference evidence="1 2" key="1">
    <citation type="submission" date="2024-02" db="EMBL/GenBank/DDBJ databases">
        <title>Chromosome-scale genome assembly of the rough periwinkle Littorina saxatilis.</title>
        <authorList>
            <person name="De Jode A."/>
            <person name="Faria R."/>
            <person name="Formenti G."/>
            <person name="Sims Y."/>
            <person name="Smith T.P."/>
            <person name="Tracey A."/>
            <person name="Wood J.M.D."/>
            <person name="Zagrodzka Z.B."/>
            <person name="Johannesson K."/>
            <person name="Butlin R.K."/>
            <person name="Leder E.H."/>
        </authorList>
    </citation>
    <scope>NUCLEOTIDE SEQUENCE [LARGE SCALE GENOMIC DNA]</scope>
    <source>
        <strain evidence="1">Snail1</strain>
        <tissue evidence="1">Muscle</tissue>
    </source>
</reference>
<organism evidence="1 2">
    <name type="scientific">Littorina saxatilis</name>
    <dbReference type="NCBI Taxonomy" id="31220"/>
    <lineage>
        <taxon>Eukaryota</taxon>
        <taxon>Metazoa</taxon>
        <taxon>Spiralia</taxon>
        <taxon>Lophotrochozoa</taxon>
        <taxon>Mollusca</taxon>
        <taxon>Gastropoda</taxon>
        <taxon>Caenogastropoda</taxon>
        <taxon>Littorinimorpha</taxon>
        <taxon>Littorinoidea</taxon>
        <taxon>Littorinidae</taxon>
        <taxon>Littorina</taxon>
    </lineage>
</organism>
<proteinExistence type="predicted"/>
<evidence type="ECO:0000313" key="2">
    <source>
        <dbReference type="Proteomes" id="UP001374579"/>
    </source>
</evidence>
<keyword evidence="2" id="KW-1185">Reference proteome</keyword>
<comment type="caution">
    <text evidence="1">The sequence shown here is derived from an EMBL/GenBank/DDBJ whole genome shotgun (WGS) entry which is preliminary data.</text>
</comment>
<evidence type="ECO:0000313" key="1">
    <source>
        <dbReference type="EMBL" id="KAK7096439.1"/>
    </source>
</evidence>
<sequence>MEQADHMREGKVPACNKPPVSAPVLTVDHYGDNYRGDRQGHEGIYTWRCARCGELVGDMLNRLRIGCHDNAPQGQGGLTFNDVFVLGPMNCGTSYITDDNDMSPAPFIRGLKSRGVPTRIVTHYDTAAFRQVDEMTSGATQRAAGRGRNEAVTVVNENTVWGSKRHVIVHLDCSDMFYHFSEPYGYLANQV</sequence>
<dbReference type="AlphaFoldDB" id="A0AAN9G6F8"/>